<organism evidence="8">
    <name type="scientific">marine metagenome</name>
    <dbReference type="NCBI Taxonomy" id="408172"/>
    <lineage>
        <taxon>unclassified sequences</taxon>
        <taxon>metagenomes</taxon>
        <taxon>ecological metagenomes</taxon>
    </lineage>
</organism>
<evidence type="ECO:0000256" key="3">
    <source>
        <dbReference type="ARBA" id="ARBA00022692"/>
    </source>
</evidence>
<evidence type="ECO:0000256" key="7">
    <source>
        <dbReference type="SAM" id="Phobius"/>
    </source>
</evidence>
<evidence type="ECO:0008006" key="9">
    <source>
        <dbReference type="Google" id="ProtNLM"/>
    </source>
</evidence>
<dbReference type="PANTHER" id="PTHR37485:SF1">
    <property type="entry name" value="CELL DIVISION PROTEIN FTSB"/>
    <property type="match status" value="1"/>
</dbReference>
<dbReference type="PANTHER" id="PTHR37485">
    <property type="entry name" value="CELL DIVISION PROTEIN FTSB"/>
    <property type="match status" value="1"/>
</dbReference>
<dbReference type="HAMAP" id="MF_00599">
    <property type="entry name" value="FtsB"/>
    <property type="match status" value="1"/>
</dbReference>
<evidence type="ECO:0000256" key="6">
    <source>
        <dbReference type="ARBA" id="ARBA00023306"/>
    </source>
</evidence>
<feature type="transmembrane region" description="Helical" evidence="7">
    <location>
        <begin position="12"/>
        <end position="30"/>
    </location>
</feature>
<dbReference type="AlphaFoldDB" id="A0A381UVQ8"/>
<dbReference type="Pfam" id="PF04977">
    <property type="entry name" value="DivIC"/>
    <property type="match status" value="1"/>
</dbReference>
<keyword evidence="3 7" id="KW-0812">Transmembrane</keyword>
<dbReference type="GO" id="GO:0030428">
    <property type="term" value="C:cell septum"/>
    <property type="evidence" value="ECO:0007669"/>
    <property type="project" value="TreeGrafter"/>
</dbReference>
<evidence type="ECO:0000256" key="5">
    <source>
        <dbReference type="ARBA" id="ARBA00023136"/>
    </source>
</evidence>
<keyword evidence="5 7" id="KW-0472">Membrane</keyword>
<name>A0A381UVQ8_9ZZZZ</name>
<evidence type="ECO:0000256" key="2">
    <source>
        <dbReference type="ARBA" id="ARBA00022618"/>
    </source>
</evidence>
<keyword evidence="4 7" id="KW-1133">Transmembrane helix</keyword>
<proteinExistence type="inferred from homology"/>
<dbReference type="EMBL" id="UINC01007240">
    <property type="protein sequence ID" value="SVA32210.1"/>
    <property type="molecule type" value="Genomic_DNA"/>
</dbReference>
<accession>A0A381UVQ8</accession>
<protein>
    <recommendedName>
        <fullName evidence="9">Cell division protein FtsB</fullName>
    </recommendedName>
</protein>
<sequence>MDRKVKLLGRSWLTFITFLLIIILQGKLWVDPEGYPKTLDLRLAVKDQLKENKSLSERNQFLEAEIYDLKHGKNAANERARRNLGMIGNNEIFYVVVPRNNNETNE</sequence>
<dbReference type="InterPro" id="IPR023081">
    <property type="entry name" value="Cell_div_FtsB"/>
</dbReference>
<dbReference type="GO" id="GO:0043093">
    <property type="term" value="P:FtsZ-dependent cytokinesis"/>
    <property type="evidence" value="ECO:0007669"/>
    <property type="project" value="TreeGrafter"/>
</dbReference>
<evidence type="ECO:0000313" key="8">
    <source>
        <dbReference type="EMBL" id="SVA32210.1"/>
    </source>
</evidence>
<reference evidence="8" key="1">
    <citation type="submission" date="2018-05" db="EMBL/GenBank/DDBJ databases">
        <authorList>
            <person name="Lanie J.A."/>
            <person name="Ng W.-L."/>
            <person name="Kazmierczak K.M."/>
            <person name="Andrzejewski T.M."/>
            <person name="Davidsen T.M."/>
            <person name="Wayne K.J."/>
            <person name="Tettelin H."/>
            <person name="Glass J.I."/>
            <person name="Rusch D."/>
            <person name="Podicherti R."/>
            <person name="Tsui H.-C.T."/>
            <person name="Winkler M.E."/>
        </authorList>
    </citation>
    <scope>NUCLEOTIDE SEQUENCE</scope>
</reference>
<keyword evidence="2" id="KW-0132">Cell division</keyword>
<gene>
    <name evidence="8" type="ORF">METZ01_LOCUS85064</name>
</gene>
<evidence type="ECO:0000256" key="4">
    <source>
        <dbReference type="ARBA" id="ARBA00022989"/>
    </source>
</evidence>
<evidence type="ECO:0000256" key="1">
    <source>
        <dbReference type="ARBA" id="ARBA00022475"/>
    </source>
</evidence>
<keyword evidence="1" id="KW-1003">Cell membrane</keyword>
<keyword evidence="6" id="KW-0131">Cell cycle</keyword>
<dbReference type="InterPro" id="IPR007060">
    <property type="entry name" value="FtsL/DivIC"/>
</dbReference>